<proteinExistence type="predicted"/>
<reference evidence="1" key="1">
    <citation type="submission" date="2020-05" db="UniProtKB">
        <authorList>
            <consortium name="EnsemblMetazoa"/>
        </authorList>
    </citation>
    <scope>IDENTIFICATION</scope>
    <source>
        <strain evidence="1">TTRI</strain>
    </source>
</reference>
<dbReference type="PROSITE" id="PS51257">
    <property type="entry name" value="PROKAR_LIPOPROTEIN"/>
    <property type="match status" value="1"/>
</dbReference>
<protein>
    <submittedName>
        <fullName evidence="1">Uncharacterized protein</fullName>
    </submittedName>
</protein>
<dbReference type="AlphaFoldDB" id="A0A1A9V6K4"/>
<dbReference type="EnsemblMetazoa" id="GAUT027554-RA">
    <property type="protein sequence ID" value="GAUT027554-PA"/>
    <property type="gene ID" value="GAUT027554"/>
</dbReference>
<organism evidence="1 2">
    <name type="scientific">Glossina austeni</name>
    <name type="common">Savannah tsetse fly</name>
    <dbReference type="NCBI Taxonomy" id="7395"/>
    <lineage>
        <taxon>Eukaryota</taxon>
        <taxon>Metazoa</taxon>
        <taxon>Ecdysozoa</taxon>
        <taxon>Arthropoda</taxon>
        <taxon>Hexapoda</taxon>
        <taxon>Insecta</taxon>
        <taxon>Pterygota</taxon>
        <taxon>Neoptera</taxon>
        <taxon>Endopterygota</taxon>
        <taxon>Diptera</taxon>
        <taxon>Brachycera</taxon>
        <taxon>Muscomorpha</taxon>
        <taxon>Hippoboscoidea</taxon>
        <taxon>Glossinidae</taxon>
        <taxon>Glossina</taxon>
    </lineage>
</organism>
<accession>A0A1A9V6K4</accession>
<dbReference type="Proteomes" id="UP000078200">
    <property type="component" value="Unassembled WGS sequence"/>
</dbReference>
<dbReference type="VEuPathDB" id="VectorBase:GAUT027554"/>
<sequence>MKLKNTESQPSISSASSCILTSTKQAEVNSTRINYSIDEEHRLICDKIKSSKTPNKKVILGTLCSSLHRNTFKYRDGTVTFTRHETLFMQEKVLNESTFSGQKQFFEYANDLIRRKFALVNNVCSITYTNSLQQFDVFSNVENITHPALEYKIPQVRGKQRDIAKMRLKDQKASKWRDIYLCKQSKDLRQVGQYAVTSGQEIMLRQMKCISFSLGIN</sequence>
<evidence type="ECO:0000313" key="2">
    <source>
        <dbReference type="Proteomes" id="UP000078200"/>
    </source>
</evidence>
<name>A0A1A9V6K4_GLOAU</name>
<keyword evidence="2" id="KW-1185">Reference proteome</keyword>
<evidence type="ECO:0000313" key="1">
    <source>
        <dbReference type="EnsemblMetazoa" id="GAUT027554-PA"/>
    </source>
</evidence>